<keyword evidence="2" id="KW-1185">Reference proteome</keyword>
<protein>
    <recommendedName>
        <fullName evidence="3">Nucleoside 2-deoxyribosyltransferase like</fullName>
    </recommendedName>
</protein>
<dbReference type="RefSeq" id="WP_191838857.1">
    <property type="nucleotide sequence ID" value="NZ_BAAALB010000008.1"/>
</dbReference>
<evidence type="ECO:0000313" key="1">
    <source>
        <dbReference type="EMBL" id="GIF91123.1"/>
    </source>
</evidence>
<sequence length="248" mass="27229">MTAPQVTVVYAGEEPPAGWHASVFVAGPMPRDPDTPSWRPEALRLIARCWSVDGSLAVFVPEPRDRHRPPVGYVHQLWEDRWMSVVDAILFWVPRELPGTPGLTTNVEFGRYEGSGRVVLGMPPHAQSVRYLRHFADLHEAPVADTLPETVSATLDLVGCGSWREAGTRDVPLLVWRTSAFQTWWSALSARGEELRRARVRWTSGSGAVSWVVDATVADRAGVVELRRVMCLDGSSGPATAVVQVTAA</sequence>
<gene>
    <name evidence="1" type="ORF">Cch02nite_45670</name>
</gene>
<dbReference type="AlphaFoldDB" id="A0A8J3NT09"/>
<proteinExistence type="predicted"/>
<accession>A0A8J3NT09</accession>
<reference evidence="1 2" key="1">
    <citation type="submission" date="2021-01" db="EMBL/GenBank/DDBJ databases">
        <title>Whole genome shotgun sequence of Catellatospora chokoriensis NBRC 107358.</title>
        <authorList>
            <person name="Komaki H."/>
            <person name="Tamura T."/>
        </authorList>
    </citation>
    <scope>NUCLEOTIDE SEQUENCE [LARGE SCALE GENOMIC DNA]</scope>
    <source>
        <strain evidence="1 2">NBRC 107358</strain>
    </source>
</reference>
<dbReference type="Gene3D" id="3.40.50.450">
    <property type="match status" value="1"/>
</dbReference>
<dbReference type="Proteomes" id="UP000619293">
    <property type="component" value="Unassembled WGS sequence"/>
</dbReference>
<name>A0A8J3NT09_9ACTN</name>
<evidence type="ECO:0000313" key="2">
    <source>
        <dbReference type="Proteomes" id="UP000619293"/>
    </source>
</evidence>
<dbReference type="EMBL" id="BONG01000029">
    <property type="protein sequence ID" value="GIF91123.1"/>
    <property type="molecule type" value="Genomic_DNA"/>
</dbReference>
<comment type="caution">
    <text evidence="1">The sequence shown here is derived from an EMBL/GenBank/DDBJ whole genome shotgun (WGS) entry which is preliminary data.</text>
</comment>
<evidence type="ECO:0008006" key="3">
    <source>
        <dbReference type="Google" id="ProtNLM"/>
    </source>
</evidence>
<organism evidence="1 2">
    <name type="scientific">Catellatospora chokoriensis</name>
    <dbReference type="NCBI Taxonomy" id="310353"/>
    <lineage>
        <taxon>Bacteria</taxon>
        <taxon>Bacillati</taxon>
        <taxon>Actinomycetota</taxon>
        <taxon>Actinomycetes</taxon>
        <taxon>Micromonosporales</taxon>
        <taxon>Micromonosporaceae</taxon>
        <taxon>Catellatospora</taxon>
    </lineage>
</organism>